<accession>A0ABR4JQX7</accession>
<evidence type="ECO:0000313" key="3">
    <source>
        <dbReference type="Proteomes" id="UP001610444"/>
    </source>
</evidence>
<name>A0ABR4JQX7_9EURO</name>
<organism evidence="2 3">
    <name type="scientific">Aspergillus pseudodeflectus</name>
    <dbReference type="NCBI Taxonomy" id="176178"/>
    <lineage>
        <taxon>Eukaryota</taxon>
        <taxon>Fungi</taxon>
        <taxon>Dikarya</taxon>
        <taxon>Ascomycota</taxon>
        <taxon>Pezizomycotina</taxon>
        <taxon>Eurotiomycetes</taxon>
        <taxon>Eurotiomycetidae</taxon>
        <taxon>Eurotiales</taxon>
        <taxon>Aspergillaceae</taxon>
        <taxon>Aspergillus</taxon>
        <taxon>Aspergillus subgen. Nidulantes</taxon>
    </lineage>
</organism>
<dbReference type="RefSeq" id="XP_070895060.1">
    <property type="nucleotide sequence ID" value="XM_071041357.1"/>
</dbReference>
<reference evidence="2 3" key="1">
    <citation type="submission" date="2024-07" db="EMBL/GenBank/DDBJ databases">
        <title>Section-level genome sequencing and comparative genomics of Aspergillus sections Usti and Cavernicolus.</title>
        <authorList>
            <consortium name="Lawrence Berkeley National Laboratory"/>
            <person name="Nybo J.L."/>
            <person name="Vesth T.C."/>
            <person name="Theobald S."/>
            <person name="Frisvad J.C."/>
            <person name="Larsen T.O."/>
            <person name="Kjaerboelling I."/>
            <person name="Rothschild-Mancinelli K."/>
            <person name="Lyhne E.K."/>
            <person name="Kogle M.E."/>
            <person name="Barry K."/>
            <person name="Clum A."/>
            <person name="Na H."/>
            <person name="Ledsgaard L."/>
            <person name="Lin J."/>
            <person name="Lipzen A."/>
            <person name="Kuo A."/>
            <person name="Riley R."/>
            <person name="Mondo S."/>
            <person name="LaButti K."/>
            <person name="Haridas S."/>
            <person name="Pangalinan J."/>
            <person name="Salamov A.A."/>
            <person name="Simmons B.A."/>
            <person name="Magnuson J.K."/>
            <person name="Chen J."/>
            <person name="Drula E."/>
            <person name="Henrissat B."/>
            <person name="Wiebenga A."/>
            <person name="Lubbers R.J."/>
            <person name="Gomes A.C."/>
            <person name="Macurrencykelacurrency M.R."/>
            <person name="Stajich J."/>
            <person name="Grigoriev I.V."/>
            <person name="Mortensen U.H."/>
            <person name="De vries R.P."/>
            <person name="Baker S.E."/>
            <person name="Andersen M.R."/>
        </authorList>
    </citation>
    <scope>NUCLEOTIDE SEQUENCE [LARGE SCALE GENOMIC DNA]</scope>
    <source>
        <strain evidence="2 3">CBS 756.74</strain>
    </source>
</reference>
<keyword evidence="3" id="KW-1185">Reference proteome</keyword>
<proteinExistence type="predicted"/>
<evidence type="ECO:0000256" key="1">
    <source>
        <dbReference type="SAM" id="MobiDB-lite"/>
    </source>
</evidence>
<protein>
    <submittedName>
        <fullName evidence="2">Uncharacterized protein</fullName>
    </submittedName>
</protein>
<dbReference type="Proteomes" id="UP001610444">
    <property type="component" value="Unassembled WGS sequence"/>
</dbReference>
<evidence type="ECO:0000313" key="2">
    <source>
        <dbReference type="EMBL" id="KAL2842435.1"/>
    </source>
</evidence>
<dbReference type="GeneID" id="98156521"/>
<sequence>MEPAVYDDLPAWGQLPAEQYLIRQWNPASPEPPAQQRTRLIQEFLNLDEIPRELDPTFFGCHAWKPGPQTRIPTEEEIAILRPWRPDRVRWTAWKLWQDGVDHRNPVLIRTYYDPNDDERVRSWATLCEDYKEVAEWSILDNAQLFDFEGSSPEGSKSDWLRVFHILPELSGTVDLYSRVENWERFSKFRTKFKGMLDYVKQEHPTWRDKPNILITKNVAAISLLHFISTTQVLIADKETFKTDKLLLVFLDAKQNITMQGRIEITEERLDQLAVDWGQGEQPIEVFREGTVGEGYLVNGEPGKQLYQWTKQDLEDDPTSAVSRAADGVSHMEV</sequence>
<comment type="caution">
    <text evidence="2">The sequence shown here is derived from an EMBL/GenBank/DDBJ whole genome shotgun (WGS) entry which is preliminary data.</text>
</comment>
<feature type="region of interest" description="Disordered" evidence="1">
    <location>
        <begin position="315"/>
        <end position="334"/>
    </location>
</feature>
<gene>
    <name evidence="2" type="ORF">BJX68DRAFT_244686</name>
</gene>
<dbReference type="EMBL" id="JBFXLR010000051">
    <property type="protein sequence ID" value="KAL2842435.1"/>
    <property type="molecule type" value="Genomic_DNA"/>
</dbReference>